<keyword evidence="5" id="KW-0732">Signal</keyword>
<dbReference type="InterPro" id="IPR006094">
    <property type="entry name" value="Oxid_FAD_bind_N"/>
</dbReference>
<reference evidence="8" key="1">
    <citation type="journal article" date="2014" name="Nat. Commun.">
        <title>Genomic adaptations of the halophilic Dead Sea filamentous fungus Eurotium rubrum.</title>
        <authorList>
            <person name="Kis-Papo T."/>
            <person name="Weig A.R."/>
            <person name="Riley R."/>
            <person name="Persoh D."/>
            <person name="Salamov A."/>
            <person name="Sun H."/>
            <person name="Lipzen A."/>
            <person name="Wasser S.P."/>
            <person name="Rambold G."/>
            <person name="Grigoriev I.V."/>
            <person name="Nevo E."/>
        </authorList>
    </citation>
    <scope>NUCLEOTIDE SEQUENCE [LARGE SCALE GENOMIC DNA]</scope>
    <source>
        <strain evidence="8">CBS 135680</strain>
    </source>
</reference>
<accession>A0A017SSH9</accession>
<dbReference type="PROSITE" id="PS51387">
    <property type="entry name" value="FAD_PCMH"/>
    <property type="match status" value="1"/>
</dbReference>
<dbReference type="Pfam" id="PF01565">
    <property type="entry name" value="FAD_binding_4"/>
    <property type="match status" value="1"/>
</dbReference>
<keyword evidence="3" id="KW-0274">FAD</keyword>
<gene>
    <name evidence="7" type="ORF">EURHEDRAFT_469776</name>
</gene>
<dbReference type="STRING" id="1388766.A0A017SSH9"/>
<comment type="similarity">
    <text evidence="1">Belongs to the oxygen-dependent FAD-linked oxidoreductase family.</text>
</comment>
<dbReference type="RefSeq" id="XP_040643616.1">
    <property type="nucleotide sequence ID" value="XM_040785291.1"/>
</dbReference>
<dbReference type="InterPro" id="IPR036318">
    <property type="entry name" value="FAD-bd_PCMH-like_sf"/>
</dbReference>
<dbReference type="GO" id="GO:0016491">
    <property type="term" value="F:oxidoreductase activity"/>
    <property type="evidence" value="ECO:0007669"/>
    <property type="project" value="UniProtKB-KW"/>
</dbReference>
<feature type="domain" description="FAD-binding PCMH-type" evidence="6">
    <location>
        <begin position="61"/>
        <end position="232"/>
    </location>
</feature>
<evidence type="ECO:0000256" key="3">
    <source>
        <dbReference type="ARBA" id="ARBA00022827"/>
    </source>
</evidence>
<dbReference type="Gene3D" id="3.30.465.10">
    <property type="match status" value="1"/>
</dbReference>
<organism evidence="7 8">
    <name type="scientific">Aspergillus ruber (strain CBS 135680)</name>
    <dbReference type="NCBI Taxonomy" id="1388766"/>
    <lineage>
        <taxon>Eukaryota</taxon>
        <taxon>Fungi</taxon>
        <taxon>Dikarya</taxon>
        <taxon>Ascomycota</taxon>
        <taxon>Pezizomycotina</taxon>
        <taxon>Eurotiomycetes</taxon>
        <taxon>Eurotiomycetidae</taxon>
        <taxon>Eurotiales</taxon>
        <taxon>Aspergillaceae</taxon>
        <taxon>Aspergillus</taxon>
        <taxon>Aspergillus subgen. Aspergillus</taxon>
    </lineage>
</organism>
<dbReference type="HOGENOM" id="CLU_018354_1_3_1"/>
<dbReference type="Proteomes" id="UP000019804">
    <property type="component" value="Unassembled WGS sequence"/>
</dbReference>
<keyword evidence="2" id="KW-0285">Flavoprotein</keyword>
<dbReference type="InterPro" id="IPR016166">
    <property type="entry name" value="FAD-bd_PCMH"/>
</dbReference>
<dbReference type="SUPFAM" id="SSF56176">
    <property type="entry name" value="FAD-binding/transporter-associated domain-like"/>
    <property type="match status" value="1"/>
</dbReference>
<evidence type="ECO:0000313" key="8">
    <source>
        <dbReference type="Proteomes" id="UP000019804"/>
    </source>
</evidence>
<dbReference type="GO" id="GO:0071949">
    <property type="term" value="F:FAD binding"/>
    <property type="evidence" value="ECO:0007669"/>
    <property type="project" value="InterPro"/>
</dbReference>
<evidence type="ECO:0000256" key="4">
    <source>
        <dbReference type="ARBA" id="ARBA00023002"/>
    </source>
</evidence>
<feature type="signal peptide" evidence="5">
    <location>
        <begin position="1"/>
        <end position="19"/>
    </location>
</feature>
<dbReference type="InterPro" id="IPR012951">
    <property type="entry name" value="BBE"/>
</dbReference>
<evidence type="ECO:0000259" key="6">
    <source>
        <dbReference type="PROSITE" id="PS51387"/>
    </source>
</evidence>
<sequence length="495" mass="54617">MKPAFLTILSLLLPASTLGSRRETNSASACTQACSRLVRDSDITTHFPGNGNFSAWDTKQQNVRSACRVEPRSREDVSTILSIILDTSCQFAVKSGGHARYPDDSVSVGGVTIDLQRMRTTEVLPDQTKVRLGAGHTLYSAYADLEKYNLTTLGGRAASVGLGGYTLGGGLSHLSPVYGLAKDNVFEYEIVLPNATVTIVSEHTNPDLYFALRGGMNNFGIVTHFTMRAVSQTQFYSGQKSYSADKRDIIADIAYELTTGSGKSDTAMSFYYDFGYDQETDNYTLAFTQEYSHPKLNPRPFYRLNRVPSESSTLRIDWSTSFSREVDSATPPGGRNLFATVSYYPSADLDRQIQDIMVEELQSVKETPGFLPNLVIQPLYEASIRASRERGGSAAGLDADGPLTVVLLTTLWNNASDDGAMNTFVSNWVEKSTAATRDVGKHHPWMYINYASKEQEPYSGYGKENLERLRRIQRSVDPDGVFTSSGLCRGYFKLL</sequence>
<evidence type="ECO:0000313" key="7">
    <source>
        <dbReference type="EMBL" id="EYE99928.1"/>
    </source>
</evidence>
<dbReference type="AlphaFoldDB" id="A0A017SSH9"/>
<feature type="chain" id="PRO_5001496574" evidence="5">
    <location>
        <begin position="20"/>
        <end position="495"/>
    </location>
</feature>
<keyword evidence="8" id="KW-1185">Reference proteome</keyword>
<dbReference type="PANTHER" id="PTHR42973">
    <property type="entry name" value="BINDING OXIDOREDUCTASE, PUTATIVE (AFU_ORTHOLOGUE AFUA_1G17690)-RELATED"/>
    <property type="match status" value="1"/>
</dbReference>
<dbReference type="Gene3D" id="3.40.462.20">
    <property type="match status" value="1"/>
</dbReference>
<protein>
    <submittedName>
        <fullName evidence="7">FAD-binding domain-containing protein</fullName>
    </submittedName>
</protein>
<dbReference type="InterPro" id="IPR050416">
    <property type="entry name" value="FAD-linked_Oxidoreductase"/>
</dbReference>
<evidence type="ECO:0000256" key="5">
    <source>
        <dbReference type="SAM" id="SignalP"/>
    </source>
</evidence>
<name>A0A017SSH9_ASPRC</name>
<evidence type="ECO:0000256" key="1">
    <source>
        <dbReference type="ARBA" id="ARBA00005466"/>
    </source>
</evidence>
<keyword evidence="4" id="KW-0560">Oxidoreductase</keyword>
<dbReference type="OrthoDB" id="2151789at2759"/>
<dbReference type="Pfam" id="PF08031">
    <property type="entry name" value="BBE"/>
    <property type="match status" value="1"/>
</dbReference>
<dbReference type="InterPro" id="IPR016169">
    <property type="entry name" value="FAD-bd_PCMH_sub2"/>
</dbReference>
<dbReference type="EMBL" id="KK088411">
    <property type="protein sequence ID" value="EYE99928.1"/>
    <property type="molecule type" value="Genomic_DNA"/>
</dbReference>
<evidence type="ECO:0000256" key="2">
    <source>
        <dbReference type="ARBA" id="ARBA00022630"/>
    </source>
</evidence>
<dbReference type="PANTHER" id="PTHR42973:SF53">
    <property type="entry name" value="FAD-BINDING PCMH-TYPE DOMAIN-CONTAINING PROTEIN-RELATED"/>
    <property type="match status" value="1"/>
</dbReference>
<dbReference type="GeneID" id="63700415"/>
<proteinExistence type="inferred from homology"/>